<dbReference type="RefSeq" id="WP_306707832.1">
    <property type="nucleotide sequence ID" value="NZ_JAUJFI010000078.1"/>
</dbReference>
<dbReference type="InterPro" id="IPR036291">
    <property type="entry name" value="NAD(P)-bd_dom_sf"/>
</dbReference>
<dbReference type="EMBL" id="JAUJFI010000078">
    <property type="protein sequence ID" value="MDQ2104231.1"/>
    <property type="molecule type" value="Genomic_DNA"/>
</dbReference>
<dbReference type="InterPro" id="IPR001509">
    <property type="entry name" value="Epimerase_deHydtase"/>
</dbReference>
<gene>
    <name evidence="4" type="ORF">QSG27_16130</name>
</gene>
<keyword evidence="5" id="KW-1185">Reference proteome</keyword>
<reference evidence="4 5" key="1">
    <citation type="submission" date="2023-06" db="EMBL/GenBank/DDBJ databases">
        <title>Azospirillum isscasensis sp.nov, a bacterium isolated from rhizosphere soil of rice.</title>
        <authorList>
            <person name="Wang H."/>
        </authorList>
    </citation>
    <scope>NUCLEOTIDE SEQUENCE [LARGE SCALE GENOMIC DNA]</scope>
    <source>
        <strain evidence="4 5">C340-1</strain>
    </source>
</reference>
<dbReference type="Pfam" id="PF01370">
    <property type="entry name" value="Epimerase"/>
    <property type="match status" value="1"/>
</dbReference>
<protein>
    <submittedName>
        <fullName evidence="4">NAD-dependent epimerase/dehydratase family protein</fullName>
    </submittedName>
</protein>
<comment type="similarity">
    <text evidence="2">Belongs to the NAD(P)-dependent epimerase/dehydratase family.</text>
</comment>
<dbReference type="PANTHER" id="PTHR43000">
    <property type="entry name" value="DTDP-D-GLUCOSE 4,6-DEHYDRATASE-RELATED"/>
    <property type="match status" value="1"/>
</dbReference>
<comment type="pathway">
    <text evidence="1">Bacterial outer membrane biogenesis; LPS O-antigen biosynthesis.</text>
</comment>
<dbReference type="Proteomes" id="UP001227317">
    <property type="component" value="Unassembled WGS sequence"/>
</dbReference>
<name>A0ABU0WJ95_9PROT</name>
<organism evidence="4 5">
    <name type="scientific">Azospirillum isscasi</name>
    <dbReference type="NCBI Taxonomy" id="3053926"/>
    <lineage>
        <taxon>Bacteria</taxon>
        <taxon>Pseudomonadati</taxon>
        <taxon>Pseudomonadota</taxon>
        <taxon>Alphaproteobacteria</taxon>
        <taxon>Rhodospirillales</taxon>
        <taxon>Azospirillaceae</taxon>
        <taxon>Azospirillum</taxon>
    </lineage>
</organism>
<evidence type="ECO:0000313" key="5">
    <source>
        <dbReference type="Proteomes" id="UP001227317"/>
    </source>
</evidence>
<sequence>MNAIRPYRIVVTGGAGFVGSNLALAFKRDRPEAEVVAFDNLRRRGSELALERLRAGGVRFAHGDVRNPEDLEELGAFDLLLECSAEPSVHAGYGGSPAYVINTNLVGTVNCLEAARRHGADVVFLSTSRVYPIDPLRRLPLERGATRLVLPDGAGGPGWSAAGIATDFPMPGSRSIYGATKLASELMIEEYGAMYGVRAVINRCGVLTGPWQMGKVDQGVVVLWAARHLYGGSLSYSGFGGEGLQVRDLLHVADLYDLLTVQVAGMDRFRGRVFNVGGGPEVSVSLAELTALCAERAGRSIPIAASPETRNADIPWYVTDNADVTRATGWRPRRSAPAILDELFAWLDEHRRVLETILQ</sequence>
<dbReference type="Gene3D" id="3.40.50.720">
    <property type="entry name" value="NAD(P)-binding Rossmann-like Domain"/>
    <property type="match status" value="1"/>
</dbReference>
<evidence type="ECO:0000256" key="2">
    <source>
        <dbReference type="ARBA" id="ARBA00007637"/>
    </source>
</evidence>
<feature type="domain" description="NAD-dependent epimerase/dehydratase" evidence="3">
    <location>
        <begin position="9"/>
        <end position="277"/>
    </location>
</feature>
<evidence type="ECO:0000313" key="4">
    <source>
        <dbReference type="EMBL" id="MDQ2104231.1"/>
    </source>
</evidence>
<dbReference type="SUPFAM" id="SSF51735">
    <property type="entry name" value="NAD(P)-binding Rossmann-fold domains"/>
    <property type="match status" value="1"/>
</dbReference>
<proteinExistence type="inferred from homology"/>
<dbReference type="CDD" id="cd05258">
    <property type="entry name" value="CDP_TE_SDR_e"/>
    <property type="match status" value="1"/>
</dbReference>
<evidence type="ECO:0000256" key="1">
    <source>
        <dbReference type="ARBA" id="ARBA00005125"/>
    </source>
</evidence>
<accession>A0ABU0WJ95</accession>
<comment type="caution">
    <text evidence="4">The sequence shown here is derived from an EMBL/GenBank/DDBJ whole genome shotgun (WGS) entry which is preliminary data.</text>
</comment>
<evidence type="ECO:0000259" key="3">
    <source>
        <dbReference type="Pfam" id="PF01370"/>
    </source>
</evidence>